<dbReference type="RefSeq" id="WP_007305743.1">
    <property type="nucleotide sequence ID" value="NZ_AADV02000022.1"/>
</dbReference>
<dbReference type="PANTHER" id="PTHR34235:SF3">
    <property type="entry name" value="SLR1203 PROTEIN"/>
    <property type="match status" value="1"/>
</dbReference>
<reference evidence="1" key="2">
    <citation type="submission" date="2005-06" db="EMBL/GenBank/DDBJ databases">
        <title>Sequencing of the draft genome and assembly of Crocosphaera watsonii WH 8501.</title>
        <authorList>
            <consortium name="US DOE Joint Genome Institute (JGI-PGF)"/>
            <person name="Copeland A."/>
            <person name="Lucas S."/>
            <person name="Lapidus A."/>
            <person name="Barry K."/>
            <person name="Detter C."/>
            <person name="Glavina T."/>
            <person name="Hammon N."/>
            <person name="Israni S."/>
            <person name="Pitluck S."/>
            <person name="Richardson P."/>
        </authorList>
    </citation>
    <scope>NUCLEOTIDE SEQUENCE [LARGE SCALE GENOMIC DNA]</scope>
    <source>
        <strain evidence="1">WH 8501</strain>
    </source>
</reference>
<comment type="caution">
    <text evidence="1">The sequence shown here is derived from an EMBL/GenBank/DDBJ whole genome shotgun (WGS) entry which is preliminary data.</text>
</comment>
<dbReference type="PANTHER" id="PTHR34235">
    <property type="entry name" value="SLR1203 PROTEIN-RELATED"/>
    <property type="match status" value="1"/>
</dbReference>
<evidence type="ECO:0000313" key="2">
    <source>
        <dbReference type="Proteomes" id="UP000003922"/>
    </source>
</evidence>
<dbReference type="InterPro" id="IPR002636">
    <property type="entry name" value="DUF29"/>
</dbReference>
<dbReference type="Pfam" id="PF01724">
    <property type="entry name" value="DUF29"/>
    <property type="match status" value="1"/>
</dbReference>
<protein>
    <recommendedName>
        <fullName evidence="3">DUF29 domain-containing protein</fullName>
    </recommendedName>
</protein>
<organism evidence="1 2">
    <name type="scientific">Crocosphaera watsonii WH 8501</name>
    <dbReference type="NCBI Taxonomy" id="165597"/>
    <lineage>
        <taxon>Bacteria</taxon>
        <taxon>Bacillati</taxon>
        <taxon>Cyanobacteriota</taxon>
        <taxon>Cyanophyceae</taxon>
        <taxon>Oscillatoriophycideae</taxon>
        <taxon>Chroococcales</taxon>
        <taxon>Aphanothecaceae</taxon>
        <taxon>Crocosphaera</taxon>
    </lineage>
</organism>
<proteinExistence type="predicted"/>
<name>Q4C339_CROWT</name>
<dbReference type="EMBL" id="AADV02000022">
    <property type="protein sequence ID" value="EAM50582.1"/>
    <property type="molecule type" value="Genomic_DNA"/>
</dbReference>
<reference evidence="1" key="3">
    <citation type="submission" date="2016-12" db="EMBL/GenBank/DDBJ databases">
        <title>Annotation of the draft genome assembly of Crocosphaera watsonii WH 8501.</title>
        <authorList>
            <consortium name="US DOE Joint Genome Institute (JGI-ORNL)"/>
            <person name="Larimer F."/>
            <person name="Land M."/>
        </authorList>
    </citation>
    <scope>NUCLEOTIDE SEQUENCE</scope>
    <source>
        <strain evidence="1">WH 8501</strain>
    </source>
</reference>
<dbReference type="Gene3D" id="1.20.1220.20">
    <property type="entry name" value="Uncharcterised protein PF01724"/>
    <property type="match status" value="1"/>
</dbReference>
<gene>
    <name evidence="1" type="ORF">CwatDRAFT_3538</name>
</gene>
<accession>Q4C339</accession>
<evidence type="ECO:0000313" key="1">
    <source>
        <dbReference type="EMBL" id="EAM50582.1"/>
    </source>
</evidence>
<dbReference type="OrthoDB" id="5769308at2"/>
<evidence type="ECO:0008006" key="3">
    <source>
        <dbReference type="Google" id="ProtNLM"/>
    </source>
</evidence>
<reference evidence="1" key="1">
    <citation type="submission" date="2004-02" db="EMBL/GenBank/DDBJ databases">
        <authorList>
            <consortium name="DOE Joint Genome Institute"/>
        </authorList>
    </citation>
    <scope>NUCLEOTIDE SEQUENCE [LARGE SCALE GENOMIC DNA]</scope>
    <source>
        <strain evidence="1">WH 8501</strain>
    </source>
</reference>
<sequence length="152" mass="18079">MTTEFTAKTKCLYDTDYYLWLQQTAKSLANRDFTTLDLDNLLDEIESLGKREKKAIKSKLRIVILHLLKWNYQVNKRSQSWIYSIAEHRQRLYDDFETSPSLKRYCQDIFLQVYQEGRKLAAKETGLSLNHFPETCPFSLENILDENWLEIS</sequence>
<dbReference type="Proteomes" id="UP000003922">
    <property type="component" value="Unassembled WGS sequence"/>
</dbReference>
<dbReference type="AlphaFoldDB" id="Q4C339"/>
<keyword evidence="2" id="KW-1185">Reference proteome</keyword>
<dbReference type="KEGG" id="cwa:CwatDRAFT_3538"/>